<keyword evidence="1" id="KW-0732">Signal</keyword>
<dbReference type="Pfam" id="PF13472">
    <property type="entry name" value="Lipase_GDSL_2"/>
    <property type="match status" value="1"/>
</dbReference>
<dbReference type="PANTHER" id="PTHR34407">
    <property type="entry name" value="EXPRESSED PROTEIN"/>
    <property type="match status" value="1"/>
</dbReference>
<dbReference type="GO" id="GO:0016788">
    <property type="term" value="F:hydrolase activity, acting on ester bonds"/>
    <property type="evidence" value="ECO:0007669"/>
    <property type="project" value="UniProtKB-ARBA"/>
</dbReference>
<dbReference type="Gene3D" id="3.40.50.1110">
    <property type="entry name" value="SGNH hydrolase"/>
    <property type="match status" value="1"/>
</dbReference>
<evidence type="ECO:0000313" key="3">
    <source>
        <dbReference type="EMBL" id="RHB37148.1"/>
    </source>
</evidence>
<dbReference type="SUPFAM" id="SSF52266">
    <property type="entry name" value="SGNH hydrolase"/>
    <property type="match status" value="1"/>
</dbReference>
<dbReference type="InterPro" id="IPR013830">
    <property type="entry name" value="SGNH_hydro"/>
</dbReference>
<dbReference type="Proteomes" id="UP000284379">
    <property type="component" value="Unassembled WGS sequence"/>
</dbReference>
<accession>A0A413VUF5</accession>
<feature type="domain" description="SGNH hydrolase-type esterase" evidence="2">
    <location>
        <begin position="70"/>
        <end position="234"/>
    </location>
</feature>
<reference evidence="3 4" key="1">
    <citation type="submission" date="2018-08" db="EMBL/GenBank/DDBJ databases">
        <title>A genome reference for cultivated species of the human gut microbiota.</title>
        <authorList>
            <person name="Zou Y."/>
            <person name="Xue W."/>
            <person name="Luo G."/>
        </authorList>
    </citation>
    <scope>NUCLEOTIDE SEQUENCE [LARGE SCALE GENOMIC DNA]</scope>
    <source>
        <strain evidence="3 4">AM40-30BH</strain>
    </source>
</reference>
<proteinExistence type="predicted"/>
<dbReference type="AlphaFoldDB" id="A0A413VUF5"/>
<dbReference type="RefSeq" id="WP_002558826.1">
    <property type="nucleotide sequence ID" value="NZ_CABJFV010000003.1"/>
</dbReference>
<comment type="caution">
    <text evidence="3">The sequence shown here is derived from an EMBL/GenBank/DDBJ whole genome shotgun (WGS) entry which is preliminary data.</text>
</comment>
<dbReference type="CDD" id="cd00229">
    <property type="entry name" value="SGNH_hydrolase"/>
    <property type="match status" value="1"/>
</dbReference>
<dbReference type="EMBL" id="QSGO01000003">
    <property type="protein sequence ID" value="RHB37148.1"/>
    <property type="molecule type" value="Genomic_DNA"/>
</dbReference>
<name>A0A413VUF5_9BACE</name>
<evidence type="ECO:0000259" key="2">
    <source>
        <dbReference type="Pfam" id="PF13472"/>
    </source>
</evidence>
<evidence type="ECO:0000313" key="4">
    <source>
        <dbReference type="Proteomes" id="UP000284379"/>
    </source>
</evidence>
<gene>
    <name evidence="3" type="ORF">DW888_06285</name>
</gene>
<dbReference type="InterPro" id="IPR036514">
    <property type="entry name" value="SGNH_hydro_sf"/>
</dbReference>
<dbReference type="GeneID" id="69504664"/>
<feature type="chain" id="PRO_5018974991" evidence="1">
    <location>
        <begin position="30"/>
        <end position="379"/>
    </location>
</feature>
<organism evidence="3 4">
    <name type="scientific">Bacteroides nordii</name>
    <dbReference type="NCBI Taxonomy" id="291645"/>
    <lineage>
        <taxon>Bacteria</taxon>
        <taxon>Pseudomonadati</taxon>
        <taxon>Bacteroidota</taxon>
        <taxon>Bacteroidia</taxon>
        <taxon>Bacteroidales</taxon>
        <taxon>Bacteroidaceae</taxon>
        <taxon>Bacteroides</taxon>
    </lineage>
</organism>
<protein>
    <submittedName>
        <fullName evidence="3">SGNH/GDSL hydrolase family protein</fullName>
    </submittedName>
</protein>
<keyword evidence="3" id="KW-0378">Hydrolase</keyword>
<sequence>MNFNKARTLYFHNLLMVFCFYLSSATVTAQNTAIMRDEWYQRSIKNTYTTAPIQEIFKRAEVNKKLTVGVIGGSITAGANASDFQQTAYAPLVVQWFRKKFPQTEIHFVNAGIGATNSLFGVHRVDGDLLSYKPDIVIIEFSVNDQGESRTKASYEGLIRKILKSENKPAILALGLMDMQGNSWQKYHLEVCNHYHIPYISYRDALYPEIQNGNMVWSEISSDEVHPNDRGHQIISNLVTHFLEEIFNEKTLPVPLTQNRYEQACIYPFTHIDNPDWELTSRGWSTTHKGKPLEFTVKASIITIMFEKTINSQKAANVYVTLDNGKRQKLSTFFKDGWGNYMYPEIILDSDKSESHIISFEYDDKSGKEFILHNIQIVP</sequence>
<evidence type="ECO:0000256" key="1">
    <source>
        <dbReference type="SAM" id="SignalP"/>
    </source>
</evidence>
<dbReference type="PANTHER" id="PTHR34407:SF1">
    <property type="entry name" value="SGNH HYDROLASE-TYPE ESTERASE DOMAIN-CONTAINING PROTEIN"/>
    <property type="match status" value="1"/>
</dbReference>
<feature type="signal peptide" evidence="1">
    <location>
        <begin position="1"/>
        <end position="29"/>
    </location>
</feature>